<feature type="compositionally biased region" description="Acidic residues" evidence="1">
    <location>
        <begin position="171"/>
        <end position="244"/>
    </location>
</feature>
<keyword evidence="3" id="KW-1185">Reference proteome</keyword>
<dbReference type="EMBL" id="JARAKH010000047">
    <property type="protein sequence ID" value="KAK8377476.1"/>
    <property type="molecule type" value="Genomic_DNA"/>
</dbReference>
<feature type="region of interest" description="Disordered" evidence="1">
    <location>
        <begin position="164"/>
        <end position="244"/>
    </location>
</feature>
<dbReference type="AlphaFoldDB" id="A0AAW0SQX5"/>
<gene>
    <name evidence="2" type="ORF">O3P69_013835</name>
</gene>
<reference evidence="2 3" key="1">
    <citation type="submission" date="2023-03" db="EMBL/GenBank/DDBJ databases">
        <title>High-quality genome of Scylla paramamosain provides insights in environmental adaptation.</title>
        <authorList>
            <person name="Zhang L."/>
        </authorList>
    </citation>
    <scope>NUCLEOTIDE SEQUENCE [LARGE SCALE GENOMIC DNA]</scope>
    <source>
        <strain evidence="2">LZ_2023a</strain>
        <tissue evidence="2">Muscle</tissue>
    </source>
</reference>
<proteinExistence type="predicted"/>
<dbReference type="Proteomes" id="UP001487740">
    <property type="component" value="Unassembled WGS sequence"/>
</dbReference>
<name>A0AAW0SQX5_SCYPA</name>
<comment type="caution">
    <text evidence="2">The sequence shown here is derived from an EMBL/GenBank/DDBJ whole genome shotgun (WGS) entry which is preliminary data.</text>
</comment>
<organism evidence="2 3">
    <name type="scientific">Scylla paramamosain</name>
    <name type="common">Mud crab</name>
    <dbReference type="NCBI Taxonomy" id="85552"/>
    <lineage>
        <taxon>Eukaryota</taxon>
        <taxon>Metazoa</taxon>
        <taxon>Ecdysozoa</taxon>
        <taxon>Arthropoda</taxon>
        <taxon>Crustacea</taxon>
        <taxon>Multicrustacea</taxon>
        <taxon>Malacostraca</taxon>
        <taxon>Eumalacostraca</taxon>
        <taxon>Eucarida</taxon>
        <taxon>Decapoda</taxon>
        <taxon>Pleocyemata</taxon>
        <taxon>Brachyura</taxon>
        <taxon>Eubrachyura</taxon>
        <taxon>Portunoidea</taxon>
        <taxon>Portunidae</taxon>
        <taxon>Portuninae</taxon>
        <taxon>Scylla</taxon>
    </lineage>
</organism>
<evidence type="ECO:0000256" key="1">
    <source>
        <dbReference type="SAM" id="MobiDB-lite"/>
    </source>
</evidence>
<accession>A0AAW0SQX5</accession>
<sequence>MNVRISGVEERDHLTSCQECSDASPETGKSPRERVKVAGAWPGGRDKGLPSLSSPLPDYLHALSPSTLSLNLNMCVVWQGCGVACWVVVWLDGIDGAQCPSPSLHCSSRDPPPPHPGASCSKLKSKHSIESICVASEKNCEEYILKSPDLLNAGSECGVSVREGTSIAWPGEDDENDEKLKEEEEEDDSEDDEENKEEEEDDSEEDEKNEEDGEEEDEEENKEEEEIQGDNEDKENKNEEEEEK</sequence>
<evidence type="ECO:0000313" key="3">
    <source>
        <dbReference type="Proteomes" id="UP001487740"/>
    </source>
</evidence>
<feature type="region of interest" description="Disordered" evidence="1">
    <location>
        <begin position="1"/>
        <end position="34"/>
    </location>
</feature>
<evidence type="ECO:0000313" key="2">
    <source>
        <dbReference type="EMBL" id="KAK8377476.1"/>
    </source>
</evidence>
<protein>
    <submittedName>
        <fullName evidence="2">Uncharacterized protein</fullName>
    </submittedName>
</protein>